<keyword evidence="2" id="KW-1185">Reference proteome</keyword>
<proteinExistence type="predicted"/>
<comment type="caution">
    <text evidence="1">The sequence shown here is derived from an EMBL/GenBank/DDBJ whole genome shotgun (WGS) entry which is preliminary data.</text>
</comment>
<dbReference type="Proteomes" id="UP001458880">
    <property type="component" value="Unassembled WGS sequence"/>
</dbReference>
<gene>
    <name evidence="1" type="ORF">QE152_g8082</name>
</gene>
<evidence type="ECO:0008006" key="3">
    <source>
        <dbReference type="Google" id="ProtNLM"/>
    </source>
</evidence>
<name>A0AAW1MCS3_POPJA</name>
<dbReference type="AlphaFoldDB" id="A0AAW1MCS3"/>
<dbReference type="EMBL" id="JASPKY010000062">
    <property type="protein sequence ID" value="KAK9744106.1"/>
    <property type="molecule type" value="Genomic_DNA"/>
</dbReference>
<protein>
    <recommendedName>
        <fullName evidence="3">RNA-directed DNA polymerase from mobile element jockey</fullName>
    </recommendedName>
</protein>
<sequence length="121" mass="13313">MDLNGIELNEPGDIVNGFALHFSRAYRTSTTSPPLLFGWFPSFGVGLITEADVLSSIAKLKKDDCIPGVMVRECAAVLTRPLVALYTLIVNRSFFPSAWKVAKVIPIFKQGDRKSITLLDL</sequence>
<organism evidence="1 2">
    <name type="scientific">Popillia japonica</name>
    <name type="common">Japanese beetle</name>
    <dbReference type="NCBI Taxonomy" id="7064"/>
    <lineage>
        <taxon>Eukaryota</taxon>
        <taxon>Metazoa</taxon>
        <taxon>Ecdysozoa</taxon>
        <taxon>Arthropoda</taxon>
        <taxon>Hexapoda</taxon>
        <taxon>Insecta</taxon>
        <taxon>Pterygota</taxon>
        <taxon>Neoptera</taxon>
        <taxon>Endopterygota</taxon>
        <taxon>Coleoptera</taxon>
        <taxon>Polyphaga</taxon>
        <taxon>Scarabaeiformia</taxon>
        <taxon>Scarabaeidae</taxon>
        <taxon>Rutelinae</taxon>
        <taxon>Popillia</taxon>
    </lineage>
</organism>
<reference evidence="1 2" key="1">
    <citation type="journal article" date="2024" name="BMC Genomics">
        <title>De novo assembly and annotation of Popillia japonica's genome with initial clues to its potential as an invasive pest.</title>
        <authorList>
            <person name="Cucini C."/>
            <person name="Boschi S."/>
            <person name="Funari R."/>
            <person name="Cardaioli E."/>
            <person name="Iannotti N."/>
            <person name="Marturano G."/>
            <person name="Paoli F."/>
            <person name="Bruttini M."/>
            <person name="Carapelli A."/>
            <person name="Frati F."/>
            <person name="Nardi F."/>
        </authorList>
    </citation>
    <scope>NUCLEOTIDE SEQUENCE [LARGE SCALE GENOMIC DNA]</scope>
    <source>
        <strain evidence="1">DMR45628</strain>
    </source>
</reference>
<accession>A0AAW1MCS3</accession>
<evidence type="ECO:0000313" key="2">
    <source>
        <dbReference type="Proteomes" id="UP001458880"/>
    </source>
</evidence>
<evidence type="ECO:0000313" key="1">
    <source>
        <dbReference type="EMBL" id="KAK9744106.1"/>
    </source>
</evidence>